<dbReference type="RefSeq" id="WP_092425373.1">
    <property type="nucleotide sequence ID" value="NZ_FNCL01000006.1"/>
</dbReference>
<proteinExistence type="predicted"/>
<dbReference type="EMBL" id="FOZW01000006">
    <property type="protein sequence ID" value="SFS88162.1"/>
    <property type="molecule type" value="Genomic_DNA"/>
</dbReference>
<evidence type="ECO:0000313" key="3">
    <source>
        <dbReference type="Proteomes" id="UP000199392"/>
    </source>
</evidence>
<keyword evidence="1" id="KW-0732">Signal</keyword>
<name>A0A1I6TG13_9RHOB</name>
<protein>
    <submittedName>
        <fullName evidence="2">Uncharacterized protein</fullName>
    </submittedName>
</protein>
<evidence type="ECO:0000313" key="2">
    <source>
        <dbReference type="EMBL" id="SFS88162.1"/>
    </source>
</evidence>
<keyword evidence="3" id="KW-1185">Reference proteome</keyword>
<sequence length="93" mass="10310">MRNLVILGLVLAAATPVSAQSDKAARCETSAKVVMEAVQARKDGIPLKRTERELRRALDRDAGSMLAQWIYGLPEDQLTLDVGRSWEQQCLTQ</sequence>
<gene>
    <name evidence="2" type="ORF">SAMN04488050_10650</name>
</gene>
<dbReference type="OrthoDB" id="7875126at2"/>
<feature type="chain" id="PRO_5011630825" evidence="1">
    <location>
        <begin position="20"/>
        <end position="93"/>
    </location>
</feature>
<dbReference type="AlphaFoldDB" id="A0A1I6TG13"/>
<evidence type="ECO:0000256" key="1">
    <source>
        <dbReference type="SAM" id="SignalP"/>
    </source>
</evidence>
<organism evidence="2 3">
    <name type="scientific">Alloyangia pacifica</name>
    <dbReference type="NCBI Taxonomy" id="311180"/>
    <lineage>
        <taxon>Bacteria</taxon>
        <taxon>Pseudomonadati</taxon>
        <taxon>Pseudomonadota</taxon>
        <taxon>Alphaproteobacteria</taxon>
        <taxon>Rhodobacterales</taxon>
        <taxon>Roseobacteraceae</taxon>
        <taxon>Alloyangia</taxon>
    </lineage>
</organism>
<feature type="signal peptide" evidence="1">
    <location>
        <begin position="1"/>
        <end position="19"/>
    </location>
</feature>
<reference evidence="3" key="1">
    <citation type="submission" date="2016-10" db="EMBL/GenBank/DDBJ databases">
        <authorList>
            <person name="Varghese N."/>
            <person name="Submissions S."/>
        </authorList>
    </citation>
    <scope>NUCLEOTIDE SEQUENCE [LARGE SCALE GENOMIC DNA]</scope>
    <source>
        <strain evidence="3">DSM 26894</strain>
    </source>
</reference>
<dbReference type="Proteomes" id="UP000199392">
    <property type="component" value="Unassembled WGS sequence"/>
</dbReference>
<dbReference type="STRING" id="311180.SAMN04488050_10650"/>
<accession>A0A1I6TG13</accession>